<evidence type="ECO:0000259" key="1">
    <source>
        <dbReference type="SMART" id="SM00235"/>
    </source>
</evidence>
<dbReference type="RefSeq" id="WP_050130551.1">
    <property type="nucleotide sequence ID" value="NZ_CP124242.1"/>
</dbReference>
<sequence>MNDTNKDVIGQIINNTCTWEFKSNEEIVLYYSFDNIQPTNIIEHFEKYDKNIPDLDKRLYSDVELTNASDDLIGNVREILSDLAKHTAFEFIETQDTAQSNIHFHNYNNGSSKAEEIGLTLILSEENMSNSIVTIKTGASNDVALIAHEIGHALGLEHLKEDRRGLGTVMSNKDRKFPDGVSKYYSNNDIAALQIIYGGDLPDTEAIRENKKATSPLPVPKPDITPPEPEFVNYDAYQEPPITQLPPPVITQPPAITAPLSPTLPVLLLVSNEITDTTKVDKTLSHADMEYLYLNTTGDKSAIHELWNKISQSNYQLDIPTLSAGEIDIVNSALNFKNNLQKKRNVWSDIASSEINVKGANDNDYLRNSIGNKTLAGMSGSDNYMFTLLPNQEITIDSTGNTQHDWDTLDLGDIYVNHLKFTQQEEDLVISHNRLNSKLTVADYYKTGENTIKQITASDKMLTESGINGLVSAMAAYETSNKGAVAHNQLVTANQSLWITLPQSNHFNVS</sequence>
<dbReference type="GO" id="GO:0006508">
    <property type="term" value="P:proteolysis"/>
    <property type="evidence" value="ECO:0007669"/>
    <property type="project" value="InterPro"/>
</dbReference>
<dbReference type="Proteomes" id="UP000041356">
    <property type="component" value="Unassembled WGS sequence"/>
</dbReference>
<gene>
    <name evidence="2" type="primary">cya</name>
    <name evidence="2" type="ORF">ERS137939_01489</name>
</gene>
<evidence type="ECO:0000313" key="3">
    <source>
        <dbReference type="Proteomes" id="UP000041356"/>
    </source>
</evidence>
<dbReference type="GO" id="GO:0008237">
    <property type="term" value="F:metallopeptidase activity"/>
    <property type="evidence" value="ECO:0007669"/>
    <property type="project" value="InterPro"/>
</dbReference>
<proteinExistence type="predicted"/>
<dbReference type="Gene3D" id="3.40.390.10">
    <property type="entry name" value="Collagenase (Catalytic Domain)"/>
    <property type="match status" value="1"/>
</dbReference>
<dbReference type="GO" id="GO:0008270">
    <property type="term" value="F:zinc ion binding"/>
    <property type="evidence" value="ECO:0007669"/>
    <property type="project" value="InterPro"/>
</dbReference>
<evidence type="ECO:0000313" key="2">
    <source>
        <dbReference type="EMBL" id="CNF44107.1"/>
    </source>
</evidence>
<dbReference type="InterPro" id="IPR024079">
    <property type="entry name" value="MetalloPept_cat_dom_sf"/>
</dbReference>
<feature type="domain" description="Peptidase metallopeptidase" evidence="1">
    <location>
        <begin position="49"/>
        <end position="199"/>
    </location>
</feature>
<dbReference type="SUPFAM" id="SSF55486">
    <property type="entry name" value="Metalloproteases ('zincins'), catalytic domain"/>
    <property type="match status" value="1"/>
</dbReference>
<accession>A0A9P1V1R1</accession>
<protein>
    <submittedName>
        <fullName evidence="2">Cyclolysin</fullName>
    </submittedName>
</protein>
<dbReference type="AlphaFoldDB" id="A0A9P1V1R1"/>
<dbReference type="InterPro" id="IPR011049">
    <property type="entry name" value="Serralysin-like_metalloprot_C"/>
</dbReference>
<dbReference type="InterPro" id="IPR006026">
    <property type="entry name" value="Peptidase_Metallo"/>
</dbReference>
<organism evidence="2 3">
    <name type="scientific">Yersinia enterocolitica</name>
    <dbReference type="NCBI Taxonomy" id="630"/>
    <lineage>
        <taxon>Bacteria</taxon>
        <taxon>Pseudomonadati</taxon>
        <taxon>Pseudomonadota</taxon>
        <taxon>Gammaproteobacteria</taxon>
        <taxon>Enterobacterales</taxon>
        <taxon>Yersiniaceae</taxon>
        <taxon>Yersinia</taxon>
    </lineage>
</organism>
<dbReference type="EMBL" id="CPZF01000003">
    <property type="protein sequence ID" value="CNF44107.1"/>
    <property type="molecule type" value="Genomic_DNA"/>
</dbReference>
<reference evidence="2 3" key="1">
    <citation type="submission" date="2015-03" db="EMBL/GenBank/DDBJ databases">
        <authorList>
            <consortium name="Pathogen Informatics"/>
            <person name="Murphy D."/>
        </authorList>
    </citation>
    <scope>NUCLEOTIDE SEQUENCE [LARGE SCALE GENOMIC DNA]</scope>
    <source>
        <strain evidence="2 3">IP27818</strain>
    </source>
</reference>
<dbReference type="SUPFAM" id="SSF51120">
    <property type="entry name" value="beta-Roll"/>
    <property type="match status" value="1"/>
</dbReference>
<comment type="caution">
    <text evidence="2">The sequence shown here is derived from an EMBL/GenBank/DDBJ whole genome shotgun (WGS) entry which is preliminary data.</text>
</comment>
<name>A0A9P1V1R1_YEREN</name>
<dbReference type="SMART" id="SM00235">
    <property type="entry name" value="ZnMc"/>
    <property type="match status" value="1"/>
</dbReference>